<dbReference type="AlphaFoldDB" id="A0A8J1TKT4"/>
<dbReference type="InterPro" id="IPR051951">
    <property type="entry name" value="UNC-93_regulatory"/>
</dbReference>
<evidence type="ECO:0000256" key="4">
    <source>
        <dbReference type="ARBA" id="ARBA00022989"/>
    </source>
</evidence>
<dbReference type="InterPro" id="IPR036259">
    <property type="entry name" value="MFS_trans_sf"/>
</dbReference>
<organism evidence="6 7">
    <name type="scientific">Owenia fusiformis</name>
    <name type="common">Polychaete worm</name>
    <dbReference type="NCBI Taxonomy" id="6347"/>
    <lineage>
        <taxon>Eukaryota</taxon>
        <taxon>Metazoa</taxon>
        <taxon>Spiralia</taxon>
        <taxon>Lophotrochozoa</taxon>
        <taxon>Annelida</taxon>
        <taxon>Polychaeta</taxon>
        <taxon>Sedentaria</taxon>
        <taxon>Canalipalpata</taxon>
        <taxon>Sabellida</taxon>
        <taxon>Oweniida</taxon>
        <taxon>Oweniidae</taxon>
        <taxon>Owenia</taxon>
    </lineage>
</organism>
<dbReference type="Proteomes" id="UP000749559">
    <property type="component" value="Unassembled WGS sequence"/>
</dbReference>
<protein>
    <submittedName>
        <fullName evidence="6">Uncharacterized protein</fullName>
    </submittedName>
</protein>
<dbReference type="PANTHER" id="PTHR19444:SF13">
    <property type="entry name" value="PROTEIN UNC-93 HOMOLOG A"/>
    <property type="match status" value="1"/>
</dbReference>
<keyword evidence="7" id="KW-1185">Reference proteome</keyword>
<dbReference type="Pfam" id="PF05978">
    <property type="entry name" value="UNC-93"/>
    <property type="match status" value="1"/>
</dbReference>
<dbReference type="GO" id="GO:0016020">
    <property type="term" value="C:membrane"/>
    <property type="evidence" value="ECO:0007669"/>
    <property type="project" value="UniProtKB-SubCell"/>
</dbReference>
<dbReference type="InterPro" id="IPR010291">
    <property type="entry name" value="Ion_channel_UNC-93"/>
</dbReference>
<evidence type="ECO:0000313" key="7">
    <source>
        <dbReference type="Proteomes" id="UP000749559"/>
    </source>
</evidence>
<proteinExistence type="inferred from homology"/>
<comment type="caution">
    <text evidence="6">The sequence shown here is derived from an EMBL/GenBank/DDBJ whole genome shotgun (WGS) entry which is preliminary data.</text>
</comment>
<name>A0A8J1TKT4_OWEFU</name>
<reference evidence="6" key="1">
    <citation type="submission" date="2022-03" db="EMBL/GenBank/DDBJ databases">
        <authorList>
            <person name="Martin C."/>
        </authorList>
    </citation>
    <scope>NUCLEOTIDE SEQUENCE</scope>
</reference>
<dbReference type="PANTHER" id="PTHR19444">
    <property type="entry name" value="UNC-93 RELATED"/>
    <property type="match status" value="1"/>
</dbReference>
<gene>
    <name evidence="6" type="ORF">OFUS_LOCUS25556</name>
</gene>
<accession>A0A8J1TKT4</accession>
<evidence type="ECO:0000256" key="3">
    <source>
        <dbReference type="ARBA" id="ARBA00022692"/>
    </source>
</evidence>
<dbReference type="Gene3D" id="1.20.1250.20">
    <property type="entry name" value="MFS general substrate transporter like domains"/>
    <property type="match status" value="1"/>
</dbReference>
<sequence length="490" mass="54442">MDTSSSNIYKNLLTLSLSFTLVFTAYGSLQNLMSSLNQVQGLGVASLSCIYGGLILSCFFGPTLIKRLGYKYVFVTGWFCHCIFTSTNFYPKFYTLVPSSILLGLISGAIWTAQGAFLTCLATKHATNRISDKSSEAGESIYQLIVKFNGIFYMLFQSTQIWGNLISSLVLHPPSVNSNTTTGSTRVACGAAFCPYEVDHTLNATSVQKNHVETDVTVYILMGTYLGCGALGFALTILFMDNINEKRCNKKTDVGVINETSVLIADHDDIERTNHNQNDNEAGKHTQIKDLEQSENIFLSLWTTLKLMCQPSILLLTPLFIFSGAEQAWLFGDFTQAFTTCTLGVSTVGYTMIGFGVSGIVISFLTSRLEKCIPRLAMFIAASILNIGVLLTVHFWQPQSETMWMFFLVPVLWGASDTIWLTQISSHIGINFSANKEDVFAIWRLWQAFGQMISFAVSHYVCMNTKLYTLMSMVVLSMVLFIIDFTLNKK</sequence>
<comment type="similarity">
    <text evidence="2">Belongs to the unc-93 family.</text>
</comment>
<comment type="subcellular location">
    <subcellularLocation>
        <location evidence="1">Membrane</location>
        <topology evidence="1">Multi-pass membrane protein</topology>
    </subcellularLocation>
</comment>
<keyword evidence="5" id="KW-0472">Membrane</keyword>
<evidence type="ECO:0000256" key="2">
    <source>
        <dbReference type="ARBA" id="ARBA00009172"/>
    </source>
</evidence>
<keyword evidence="3" id="KW-0812">Transmembrane</keyword>
<dbReference type="SUPFAM" id="SSF103473">
    <property type="entry name" value="MFS general substrate transporter"/>
    <property type="match status" value="1"/>
</dbReference>
<dbReference type="OrthoDB" id="78663at2759"/>
<keyword evidence="4" id="KW-1133">Transmembrane helix</keyword>
<evidence type="ECO:0000313" key="6">
    <source>
        <dbReference type="EMBL" id="CAH1801811.1"/>
    </source>
</evidence>
<evidence type="ECO:0000256" key="1">
    <source>
        <dbReference type="ARBA" id="ARBA00004141"/>
    </source>
</evidence>
<dbReference type="EMBL" id="CAIIXF020000012">
    <property type="protein sequence ID" value="CAH1801811.1"/>
    <property type="molecule type" value="Genomic_DNA"/>
</dbReference>
<evidence type="ECO:0000256" key="5">
    <source>
        <dbReference type="ARBA" id="ARBA00023136"/>
    </source>
</evidence>